<comment type="caution">
    <text evidence="1">The sequence shown here is derived from an EMBL/GenBank/DDBJ whole genome shotgun (WGS) entry which is preliminary data.</text>
</comment>
<dbReference type="AlphaFoldDB" id="A0A1M2W243"/>
<accession>A0A1M2W243</accession>
<sequence>MAELAIDILYHIANLMDILTLQSWRRTCMIADCTGSLALGLRYNAALGTFFNDPTMFRNVLRLTSSVMSGSTALHILDVACADTWSPTDLDIYAPSYSARQLITYIRDVEGYNIVKENTTKYPYHDAGLTHVFWGTHVMNYLTADSFCMAYPELTLTGRALLNPIQLIDLQHPKPFRTIQAISTFGRDTGATWKFSPDNPIRAVLSLDNKPCDIKVVCVLRNVILEGRYPRIAVLPLYHWDAIIFDSLIRQPYAVGLENEPLRKRQPVVFSLRPGNEPIVITDSTNDVGKDASCILLPELLHPADLVVADINVFLNAPVLSVPNYVFSARRIALIHTAEDQEAGLTL</sequence>
<protein>
    <submittedName>
        <fullName evidence="1">Uncharacterized protein</fullName>
    </submittedName>
</protein>
<evidence type="ECO:0000313" key="2">
    <source>
        <dbReference type="Proteomes" id="UP000184267"/>
    </source>
</evidence>
<dbReference type="Proteomes" id="UP000184267">
    <property type="component" value="Unassembled WGS sequence"/>
</dbReference>
<name>A0A1M2W243_TRAPU</name>
<proteinExistence type="predicted"/>
<dbReference type="OrthoDB" id="2716206at2759"/>
<keyword evidence="2" id="KW-1185">Reference proteome</keyword>
<reference evidence="1 2" key="1">
    <citation type="submission" date="2016-10" db="EMBL/GenBank/DDBJ databases">
        <title>Genome sequence of the basidiomycete white-rot fungus Trametes pubescens.</title>
        <authorList>
            <person name="Makela M.R."/>
            <person name="Granchi Z."/>
            <person name="Peng M."/>
            <person name="De Vries R.P."/>
            <person name="Grigoriev I."/>
            <person name="Riley R."/>
            <person name="Hilden K."/>
        </authorList>
    </citation>
    <scope>NUCLEOTIDE SEQUENCE [LARGE SCALE GENOMIC DNA]</scope>
    <source>
        <strain evidence="1 2">FBCC735</strain>
    </source>
</reference>
<gene>
    <name evidence="1" type="ORF">TRAPUB_9545</name>
</gene>
<dbReference type="EMBL" id="MNAD01000354">
    <property type="protein sequence ID" value="OJT13876.1"/>
    <property type="molecule type" value="Genomic_DNA"/>
</dbReference>
<organism evidence="1 2">
    <name type="scientific">Trametes pubescens</name>
    <name type="common">White-rot fungus</name>
    <dbReference type="NCBI Taxonomy" id="154538"/>
    <lineage>
        <taxon>Eukaryota</taxon>
        <taxon>Fungi</taxon>
        <taxon>Dikarya</taxon>
        <taxon>Basidiomycota</taxon>
        <taxon>Agaricomycotina</taxon>
        <taxon>Agaricomycetes</taxon>
        <taxon>Polyporales</taxon>
        <taxon>Polyporaceae</taxon>
        <taxon>Trametes</taxon>
    </lineage>
</organism>
<evidence type="ECO:0000313" key="1">
    <source>
        <dbReference type="EMBL" id="OJT13876.1"/>
    </source>
</evidence>